<evidence type="ECO:0000313" key="2">
    <source>
        <dbReference type="EMBL" id="MPY64579.1"/>
    </source>
</evidence>
<dbReference type="EMBL" id="VJZC01000851">
    <property type="protein sequence ID" value="MPY64579.1"/>
    <property type="molecule type" value="Genomic_DNA"/>
</dbReference>
<comment type="caution">
    <text evidence="2">The sequence shown here is derived from an EMBL/GenBank/DDBJ whole genome shotgun (WGS) entry which is preliminary data.</text>
</comment>
<dbReference type="PANTHER" id="PTHR45527:SF1">
    <property type="entry name" value="FATTY ACID SYNTHASE"/>
    <property type="match status" value="1"/>
</dbReference>
<reference evidence="2 3" key="1">
    <citation type="submission" date="2019-07" db="EMBL/GenBank/DDBJ databases">
        <title>New species of Amycolatopsis and Streptomyces.</title>
        <authorList>
            <person name="Duangmal K."/>
            <person name="Teo W.F.A."/>
            <person name="Lipun K."/>
        </authorList>
    </citation>
    <scope>NUCLEOTIDE SEQUENCE [LARGE SCALE GENOMIC DNA]</scope>
    <source>
        <strain evidence="2 3">NBRC 106415</strain>
    </source>
</reference>
<dbReference type="Gene3D" id="3.30.559.10">
    <property type="entry name" value="Chloramphenicol acetyltransferase-like domain"/>
    <property type="match status" value="1"/>
</dbReference>
<dbReference type="GO" id="GO:0044550">
    <property type="term" value="P:secondary metabolite biosynthetic process"/>
    <property type="evidence" value="ECO:0007669"/>
    <property type="project" value="TreeGrafter"/>
</dbReference>
<protein>
    <submittedName>
        <fullName evidence="2">Non-ribosomal peptide synthetase</fullName>
    </submittedName>
</protein>
<gene>
    <name evidence="2" type="ORF">FNH08_47730</name>
</gene>
<dbReference type="PANTHER" id="PTHR45527">
    <property type="entry name" value="NONRIBOSOMAL PEPTIDE SYNTHETASE"/>
    <property type="match status" value="1"/>
</dbReference>
<dbReference type="GO" id="GO:0008610">
    <property type="term" value="P:lipid biosynthetic process"/>
    <property type="evidence" value="ECO:0007669"/>
    <property type="project" value="UniProtKB-ARBA"/>
</dbReference>
<dbReference type="GO" id="GO:0005737">
    <property type="term" value="C:cytoplasm"/>
    <property type="evidence" value="ECO:0007669"/>
    <property type="project" value="TreeGrafter"/>
</dbReference>
<dbReference type="SUPFAM" id="SSF52777">
    <property type="entry name" value="CoA-dependent acyltransferases"/>
    <property type="match status" value="1"/>
</dbReference>
<feature type="non-terminal residue" evidence="2">
    <location>
        <position position="212"/>
    </location>
</feature>
<feature type="domain" description="Condensation" evidence="1">
    <location>
        <begin position="7"/>
        <end position="208"/>
    </location>
</feature>
<evidence type="ECO:0000259" key="1">
    <source>
        <dbReference type="Pfam" id="PF00668"/>
    </source>
</evidence>
<dbReference type="GO" id="GO:0043041">
    <property type="term" value="P:amino acid activation for nonribosomal peptide biosynthetic process"/>
    <property type="evidence" value="ECO:0007669"/>
    <property type="project" value="TreeGrafter"/>
</dbReference>
<sequence>MTRSGIADILPLSPLQEGLLFHALYDDEQSPDVYAAQQILELTGELTGRVDPAAVRAAGQALLDRHPNLRACFRRRDAGQPVQIVPTDVELPWAEADLSAHGEDERDKEWERLLDEERTRRFDLAKPPLIRYLLVRWAEDRYRLVVTNHHILLDGWSKQLLVREFTALYAGEHPIALPPAPAFRDYLAWLARQDRTAAQAAWRGALDGLPEP</sequence>
<dbReference type="Pfam" id="PF00668">
    <property type="entry name" value="Condensation"/>
    <property type="match status" value="1"/>
</dbReference>
<dbReference type="RefSeq" id="WP_322726599.1">
    <property type="nucleotide sequence ID" value="NZ_VJZC01000851.1"/>
</dbReference>
<accession>A0A5N8XYY1</accession>
<keyword evidence="3" id="KW-1185">Reference proteome</keyword>
<dbReference type="Proteomes" id="UP000400924">
    <property type="component" value="Unassembled WGS sequence"/>
</dbReference>
<dbReference type="InterPro" id="IPR023213">
    <property type="entry name" value="CAT-like_dom_sf"/>
</dbReference>
<evidence type="ECO:0000313" key="3">
    <source>
        <dbReference type="Proteomes" id="UP000400924"/>
    </source>
</evidence>
<name>A0A5N8XYY1_9ACTN</name>
<proteinExistence type="predicted"/>
<dbReference type="GO" id="GO:0003824">
    <property type="term" value="F:catalytic activity"/>
    <property type="evidence" value="ECO:0007669"/>
    <property type="project" value="InterPro"/>
</dbReference>
<organism evidence="2 3">
    <name type="scientific">Streptomyces spongiae</name>
    <dbReference type="NCBI Taxonomy" id="565072"/>
    <lineage>
        <taxon>Bacteria</taxon>
        <taxon>Bacillati</taxon>
        <taxon>Actinomycetota</taxon>
        <taxon>Actinomycetes</taxon>
        <taxon>Kitasatosporales</taxon>
        <taxon>Streptomycetaceae</taxon>
        <taxon>Streptomyces</taxon>
    </lineage>
</organism>
<dbReference type="AlphaFoldDB" id="A0A5N8XYY1"/>
<dbReference type="GO" id="GO:0031177">
    <property type="term" value="F:phosphopantetheine binding"/>
    <property type="evidence" value="ECO:0007669"/>
    <property type="project" value="TreeGrafter"/>
</dbReference>
<dbReference type="InterPro" id="IPR001242">
    <property type="entry name" value="Condensation_dom"/>
</dbReference>